<dbReference type="PROSITE" id="PS51257">
    <property type="entry name" value="PROKAR_LIPOPROTEIN"/>
    <property type="match status" value="1"/>
</dbReference>
<feature type="region of interest" description="Disordered" evidence="3">
    <location>
        <begin position="27"/>
        <end position="61"/>
    </location>
</feature>
<evidence type="ECO:0000313" key="5">
    <source>
        <dbReference type="EMBL" id="MFD0883678.1"/>
    </source>
</evidence>
<keyword evidence="1" id="KW-0540">Nuclease</keyword>
<keyword evidence="6" id="KW-1185">Reference proteome</keyword>
<keyword evidence="2" id="KW-0378">Hydrolase</keyword>
<dbReference type="Gene3D" id="3.10.450.30">
    <property type="entry name" value="Microbial ribonucleases"/>
    <property type="match status" value="1"/>
</dbReference>
<evidence type="ECO:0000256" key="3">
    <source>
        <dbReference type="SAM" id="MobiDB-lite"/>
    </source>
</evidence>
<dbReference type="EMBL" id="JBHTHX010000061">
    <property type="protein sequence ID" value="MFD0883678.1"/>
    <property type="molecule type" value="Genomic_DNA"/>
</dbReference>
<evidence type="ECO:0000256" key="4">
    <source>
        <dbReference type="SAM" id="SignalP"/>
    </source>
</evidence>
<evidence type="ECO:0000256" key="2">
    <source>
        <dbReference type="ARBA" id="ARBA00022801"/>
    </source>
</evidence>
<proteinExistence type="predicted"/>
<accession>A0ABW3DIW6</accession>
<evidence type="ECO:0000313" key="6">
    <source>
        <dbReference type="Proteomes" id="UP001597024"/>
    </source>
</evidence>
<organism evidence="5 6">
    <name type="scientific">Streptosporangium algeriense</name>
    <dbReference type="NCBI Taxonomy" id="1682748"/>
    <lineage>
        <taxon>Bacteria</taxon>
        <taxon>Bacillati</taxon>
        <taxon>Actinomycetota</taxon>
        <taxon>Actinomycetes</taxon>
        <taxon>Streptosporangiales</taxon>
        <taxon>Streptosporangiaceae</taxon>
        <taxon>Streptosporangium</taxon>
    </lineage>
</organism>
<sequence>MTPRGTAALVSSAVLSLVMSLSGCATTEQPARAGSAPTVTSPAERPGTQAKGTMPTRPLSVLPPEATVTWRLIRQGGPFPYPRDGSVFQNRERRLPIRARGYYREYTVPTPGSRDRGARRLVSGDGTRELYYTGDHYRTFVIVDTRR</sequence>
<dbReference type="InterPro" id="IPR016191">
    <property type="entry name" value="Ribonuclease/ribotoxin"/>
</dbReference>
<feature type="chain" id="PRO_5047029934" evidence="4">
    <location>
        <begin position="26"/>
        <end position="147"/>
    </location>
</feature>
<keyword evidence="4" id="KW-0732">Signal</keyword>
<dbReference type="Proteomes" id="UP001597024">
    <property type="component" value="Unassembled WGS sequence"/>
</dbReference>
<protein>
    <submittedName>
        <fullName evidence="5">Ribonuclease domain-containing protein</fullName>
    </submittedName>
</protein>
<dbReference type="SUPFAM" id="SSF53933">
    <property type="entry name" value="Microbial ribonucleases"/>
    <property type="match status" value="1"/>
</dbReference>
<evidence type="ECO:0000256" key="1">
    <source>
        <dbReference type="ARBA" id="ARBA00022722"/>
    </source>
</evidence>
<dbReference type="InterPro" id="IPR000026">
    <property type="entry name" value="N1-like"/>
</dbReference>
<dbReference type="Pfam" id="PF00545">
    <property type="entry name" value="Ribonuclease"/>
    <property type="match status" value="1"/>
</dbReference>
<name>A0ABW3DIW6_9ACTN</name>
<reference evidence="6" key="1">
    <citation type="journal article" date="2019" name="Int. J. Syst. Evol. Microbiol.">
        <title>The Global Catalogue of Microorganisms (GCM) 10K type strain sequencing project: providing services to taxonomists for standard genome sequencing and annotation.</title>
        <authorList>
            <consortium name="The Broad Institute Genomics Platform"/>
            <consortium name="The Broad Institute Genome Sequencing Center for Infectious Disease"/>
            <person name="Wu L."/>
            <person name="Ma J."/>
        </authorList>
    </citation>
    <scope>NUCLEOTIDE SEQUENCE [LARGE SCALE GENOMIC DNA]</scope>
    <source>
        <strain evidence="6">CCUG 62974</strain>
    </source>
</reference>
<comment type="caution">
    <text evidence="5">The sequence shown here is derived from an EMBL/GenBank/DDBJ whole genome shotgun (WGS) entry which is preliminary data.</text>
</comment>
<feature type="signal peptide" evidence="4">
    <location>
        <begin position="1"/>
        <end position="25"/>
    </location>
</feature>
<gene>
    <name evidence="5" type="ORF">ACFQ08_03780</name>
</gene>